<evidence type="ECO:0000256" key="5">
    <source>
        <dbReference type="ARBA" id="ARBA00022801"/>
    </source>
</evidence>
<dbReference type="GO" id="GO:0005829">
    <property type="term" value="C:cytosol"/>
    <property type="evidence" value="ECO:0007669"/>
    <property type="project" value="TreeGrafter"/>
</dbReference>
<sequence length="491" mass="53319">MSELSQLSPQPLWDIFAKICSIPHPSYHEEALAQHIMTWAKEKGLHAERDKVGNILLRKPATKGMENRKPVALQAHLDMVPQKNNDTVHDFTKDPIQPYIDGEWVKARGTTLGADNGIGMASALAVLSDDNVEHGPLEVLLTMTEEAGMDGAFGLQPNWLQADILINTDSEQEGEIYMGCAGGIDFITTLALKREAIPAGYQTLKLTIKGLKGGHSGADIHLGLGNANKLLARFLFDHAKELDLRVLDLNGGTLRNAIPREGSVTLAIAPDKVDQLKSLSQEYLATLKNELAAVEKNLTVLLEPLSINDKAIDAKALTKETQQRLIALLNATPNGVIRMSDAVKGVVETSLNVGVVTMNENEAEIICLIRSLIDSGKDYVVGMLTAIGQLAGAETSPKGGYPGWQPDPSSPVMALVRETYQKLFNKTPNIMVIHAGLECGLFKKPYPDMDMVSIGPTMTGPHSPDEQVHIESVGQYWQLLTALLKAIPERA</sequence>
<comment type="cofactor">
    <cofactor evidence="2">
        <name>Zn(2+)</name>
        <dbReference type="ChEBI" id="CHEBI:29105"/>
    </cofactor>
</comment>
<dbReference type="InterPro" id="IPR001160">
    <property type="entry name" value="Peptidase_M20C"/>
</dbReference>
<keyword evidence="4" id="KW-0479">Metal-binding</keyword>
<evidence type="ECO:0000256" key="10">
    <source>
        <dbReference type="ARBA" id="ARBA00036421"/>
    </source>
</evidence>
<reference evidence="20 23" key="1">
    <citation type="submission" date="2015-03" db="EMBL/GenBank/DDBJ databases">
        <authorList>
            <consortium name="Pathogen Informatics"/>
            <person name="Murphy D."/>
        </authorList>
    </citation>
    <scope>NUCLEOTIDE SEQUENCE [LARGE SCALE GENOMIC DNA]</scope>
    <source>
        <strain evidence="20 23">IP27818</strain>
    </source>
</reference>
<evidence type="ECO:0000256" key="18">
    <source>
        <dbReference type="ARBA" id="ARBA00078074"/>
    </source>
</evidence>
<evidence type="ECO:0000256" key="12">
    <source>
        <dbReference type="ARBA" id="ARBA00044252"/>
    </source>
</evidence>
<keyword evidence="8" id="KW-0482">Metalloprotease</keyword>
<evidence type="ECO:0000259" key="19">
    <source>
        <dbReference type="Pfam" id="PF07687"/>
    </source>
</evidence>
<evidence type="ECO:0000313" key="20">
    <source>
        <dbReference type="EMBL" id="CNF51266.1"/>
    </source>
</evidence>
<dbReference type="PANTHER" id="PTHR43501">
    <property type="entry name" value="CYTOSOL NON-SPECIFIC DIPEPTIDASE"/>
    <property type="match status" value="1"/>
</dbReference>
<comment type="cofactor">
    <cofactor evidence="1">
        <name>Co(2+)</name>
        <dbReference type="ChEBI" id="CHEBI:48828"/>
    </cofactor>
</comment>
<dbReference type="EMBL" id="ABNAVX010000099">
    <property type="protein sequence ID" value="ELI8104722.1"/>
    <property type="molecule type" value="Genomic_DNA"/>
</dbReference>
<dbReference type="GO" id="GO:0070573">
    <property type="term" value="F:metallodipeptidase activity"/>
    <property type="evidence" value="ECO:0007669"/>
    <property type="project" value="TreeGrafter"/>
</dbReference>
<evidence type="ECO:0000256" key="13">
    <source>
        <dbReference type="ARBA" id="ARBA00061423"/>
    </source>
</evidence>
<evidence type="ECO:0000256" key="11">
    <source>
        <dbReference type="ARBA" id="ARBA00038976"/>
    </source>
</evidence>
<keyword evidence="9" id="KW-0170">Cobalt</keyword>
<reference evidence="21" key="2">
    <citation type="submission" date="2023-02" db="EMBL/GenBank/DDBJ databases">
        <authorList>
            <person name="Ashton P.M."/>
            <person name="Dallman T."/>
            <person name="Nair S."/>
            <person name="De Pinna E."/>
            <person name="Peters T."/>
            <person name="Grant K."/>
        </authorList>
    </citation>
    <scope>NUCLEOTIDE SEQUENCE</scope>
    <source>
        <strain evidence="21">01103883</strain>
    </source>
</reference>
<gene>
    <name evidence="20" type="primary">pepD</name>
    <name evidence="20" type="ORF">ERS137939_01689</name>
    <name evidence="21" type="ORF">RSF11_001568</name>
    <name evidence="22" type="ORF">RSF11_004510</name>
</gene>
<dbReference type="Pfam" id="PF01546">
    <property type="entry name" value="Peptidase_M20"/>
    <property type="match status" value="1"/>
</dbReference>
<evidence type="ECO:0000256" key="16">
    <source>
        <dbReference type="ARBA" id="ARBA00076004"/>
    </source>
</evidence>
<evidence type="ECO:0000313" key="23">
    <source>
        <dbReference type="Proteomes" id="UP000041356"/>
    </source>
</evidence>
<keyword evidence="7 20" id="KW-0224">Dipeptidase</keyword>
<dbReference type="NCBIfam" id="TIGR01893">
    <property type="entry name" value="aa-his-dipept"/>
    <property type="match status" value="1"/>
</dbReference>
<evidence type="ECO:0000313" key="22">
    <source>
        <dbReference type="EMBL" id="ELI8104722.1"/>
    </source>
</evidence>
<dbReference type="FunFam" id="3.40.630.10:FF:000018">
    <property type="entry name" value="Aminoacyl-histidine dipeptidase PepD"/>
    <property type="match status" value="1"/>
</dbReference>
<dbReference type="Pfam" id="PF07687">
    <property type="entry name" value="M20_dimer"/>
    <property type="match status" value="1"/>
</dbReference>
<dbReference type="RefSeq" id="WP_019081352.1">
    <property type="nucleotide sequence ID" value="NZ_CFLA01000007.1"/>
</dbReference>
<dbReference type="GO" id="GO:0046872">
    <property type="term" value="F:metal ion binding"/>
    <property type="evidence" value="ECO:0007669"/>
    <property type="project" value="UniProtKB-KW"/>
</dbReference>
<keyword evidence="6" id="KW-0862">Zinc</keyword>
<dbReference type="FunFam" id="3.40.630.10:FF:000015">
    <property type="entry name" value="Aminoacyl-histidine dipeptidase PepD"/>
    <property type="match status" value="1"/>
</dbReference>
<evidence type="ECO:0000256" key="2">
    <source>
        <dbReference type="ARBA" id="ARBA00001947"/>
    </source>
</evidence>
<evidence type="ECO:0000256" key="4">
    <source>
        <dbReference type="ARBA" id="ARBA00022723"/>
    </source>
</evidence>
<dbReference type="EC" id="3.4.13.18" evidence="11"/>
<dbReference type="SUPFAM" id="SSF53187">
    <property type="entry name" value="Zn-dependent exopeptidases"/>
    <property type="match status" value="1"/>
</dbReference>
<dbReference type="PIRSF" id="PIRSF016599">
    <property type="entry name" value="Xaa-His_dipept"/>
    <property type="match status" value="1"/>
</dbReference>
<dbReference type="InterPro" id="IPR002933">
    <property type="entry name" value="Peptidase_M20"/>
</dbReference>
<accession>A0A9P1V1U8</accession>
<evidence type="ECO:0000256" key="9">
    <source>
        <dbReference type="ARBA" id="ARBA00023285"/>
    </source>
</evidence>
<keyword evidence="3" id="KW-0645">Protease</keyword>
<evidence type="ECO:0000256" key="17">
    <source>
        <dbReference type="ARBA" id="ARBA00077688"/>
    </source>
</evidence>
<dbReference type="AlphaFoldDB" id="A0A9P1V1U8"/>
<evidence type="ECO:0000256" key="8">
    <source>
        <dbReference type="ARBA" id="ARBA00023049"/>
    </source>
</evidence>
<dbReference type="GO" id="GO:0006508">
    <property type="term" value="P:proteolysis"/>
    <property type="evidence" value="ECO:0007669"/>
    <property type="project" value="UniProtKB-KW"/>
</dbReference>
<dbReference type="InterPro" id="IPR011650">
    <property type="entry name" value="Peptidase_M20_dimer"/>
</dbReference>
<dbReference type="Gene3D" id="3.40.630.10">
    <property type="entry name" value="Zn peptidases"/>
    <property type="match status" value="2"/>
</dbReference>
<dbReference type="PRINTS" id="PR00934">
    <property type="entry name" value="XHISDIPTASE"/>
</dbReference>
<name>A0A9P1V1U8_YEREN</name>
<organism evidence="20 23">
    <name type="scientific">Yersinia enterocolitica</name>
    <dbReference type="NCBI Taxonomy" id="630"/>
    <lineage>
        <taxon>Bacteria</taxon>
        <taxon>Pseudomonadati</taxon>
        <taxon>Pseudomonadota</taxon>
        <taxon>Gammaproteobacteria</taxon>
        <taxon>Enterobacterales</taxon>
        <taxon>Yersiniaceae</taxon>
        <taxon>Yersinia</taxon>
    </lineage>
</organism>
<evidence type="ECO:0000256" key="15">
    <source>
        <dbReference type="ARBA" id="ARBA00075285"/>
    </source>
</evidence>
<evidence type="ECO:0000313" key="21">
    <source>
        <dbReference type="EMBL" id="ELI8101872.1"/>
    </source>
</evidence>
<dbReference type="EMBL" id="ABNAVX010000006">
    <property type="protein sequence ID" value="ELI8101872.1"/>
    <property type="molecule type" value="Genomic_DNA"/>
</dbReference>
<protein>
    <recommendedName>
        <fullName evidence="14">Cytosol non-specific dipeptidase</fullName>
        <ecNumber evidence="11">3.4.13.18</ecNumber>
    </recommendedName>
    <alternativeName>
        <fullName evidence="17">Aminoacyl-histidine dipeptidase</fullName>
    </alternativeName>
    <alternativeName>
        <fullName evidence="16">Beta-alanyl-histidine dipeptidase</fullName>
    </alternativeName>
    <alternativeName>
        <fullName evidence="15">Carnosinase</fullName>
    </alternativeName>
    <alternativeName>
        <fullName evidence="12">Peptidase D</fullName>
    </alternativeName>
    <alternativeName>
        <fullName evidence="18">Xaa-His dipeptidase</fullName>
    </alternativeName>
</protein>
<feature type="domain" description="Peptidase M20 dimerisation" evidence="19">
    <location>
        <begin position="208"/>
        <end position="292"/>
    </location>
</feature>
<dbReference type="EMBL" id="CPZF01000003">
    <property type="protein sequence ID" value="CNF51266.1"/>
    <property type="molecule type" value="Genomic_DNA"/>
</dbReference>
<keyword evidence="5 20" id="KW-0378">Hydrolase</keyword>
<proteinExistence type="inferred from homology"/>
<comment type="catalytic activity">
    <reaction evidence="10">
        <text>Hydrolysis of dipeptides, preferentially hydrophobic dipeptides including prolyl amino acids.</text>
        <dbReference type="EC" id="3.4.13.18"/>
    </reaction>
</comment>
<evidence type="ECO:0000256" key="6">
    <source>
        <dbReference type="ARBA" id="ARBA00022833"/>
    </source>
</evidence>
<dbReference type="PANTHER" id="PTHR43501:SF1">
    <property type="entry name" value="CYTOSOL NON-SPECIFIC DIPEPTIDASE"/>
    <property type="match status" value="1"/>
</dbReference>
<evidence type="ECO:0000256" key="3">
    <source>
        <dbReference type="ARBA" id="ARBA00022670"/>
    </source>
</evidence>
<dbReference type="Proteomes" id="UP001182355">
    <property type="component" value="Unassembled WGS sequence"/>
</dbReference>
<evidence type="ECO:0000256" key="1">
    <source>
        <dbReference type="ARBA" id="ARBA00001941"/>
    </source>
</evidence>
<dbReference type="CDD" id="cd03890">
    <property type="entry name" value="M20_pepD"/>
    <property type="match status" value="1"/>
</dbReference>
<evidence type="ECO:0000256" key="14">
    <source>
        <dbReference type="ARBA" id="ARBA00071271"/>
    </source>
</evidence>
<comment type="caution">
    <text evidence="20">The sequence shown here is derived from an EMBL/GenBank/DDBJ whole genome shotgun (WGS) entry which is preliminary data.</text>
</comment>
<comment type="similarity">
    <text evidence="13">Belongs to the peptidase M20C family.</text>
</comment>
<dbReference type="Proteomes" id="UP000041356">
    <property type="component" value="Unassembled WGS sequence"/>
</dbReference>
<evidence type="ECO:0000256" key="7">
    <source>
        <dbReference type="ARBA" id="ARBA00022997"/>
    </source>
</evidence>